<name>A0A8H7RTM3_9FUNG</name>
<evidence type="ECO:0000313" key="2">
    <source>
        <dbReference type="Proteomes" id="UP000646827"/>
    </source>
</evidence>
<dbReference type="EMBL" id="JAEPRB010000339">
    <property type="protein sequence ID" value="KAG2216992.1"/>
    <property type="molecule type" value="Genomic_DNA"/>
</dbReference>
<evidence type="ECO:0000313" key="1">
    <source>
        <dbReference type="EMBL" id="KAG2216992.1"/>
    </source>
</evidence>
<sequence>MKIAFKVGETKMLSVQNSESYSWYYADGVGRVQGSDLELLLLEVSGSHGNADSVKHKYDFIKGTFGGTAEPRFCTGGI</sequence>
<accession>A0A8H7RTM3</accession>
<proteinExistence type="predicted"/>
<gene>
    <name evidence="1" type="ORF">INT45_007677</name>
</gene>
<organism evidence="1 2">
    <name type="scientific">Circinella minor</name>
    <dbReference type="NCBI Taxonomy" id="1195481"/>
    <lineage>
        <taxon>Eukaryota</taxon>
        <taxon>Fungi</taxon>
        <taxon>Fungi incertae sedis</taxon>
        <taxon>Mucoromycota</taxon>
        <taxon>Mucoromycotina</taxon>
        <taxon>Mucoromycetes</taxon>
        <taxon>Mucorales</taxon>
        <taxon>Lichtheimiaceae</taxon>
        <taxon>Circinella</taxon>
    </lineage>
</organism>
<dbReference type="Proteomes" id="UP000646827">
    <property type="component" value="Unassembled WGS sequence"/>
</dbReference>
<comment type="caution">
    <text evidence="1">The sequence shown here is derived from an EMBL/GenBank/DDBJ whole genome shotgun (WGS) entry which is preliminary data.</text>
</comment>
<dbReference type="AlphaFoldDB" id="A0A8H7RTM3"/>
<protein>
    <submittedName>
        <fullName evidence="1">Uncharacterized protein</fullName>
    </submittedName>
</protein>
<reference evidence="1 2" key="1">
    <citation type="submission" date="2020-12" db="EMBL/GenBank/DDBJ databases">
        <title>Metabolic potential, ecology and presence of endohyphal bacteria is reflected in genomic diversity of Mucoromycotina.</title>
        <authorList>
            <person name="Muszewska A."/>
            <person name="Okrasinska A."/>
            <person name="Steczkiewicz K."/>
            <person name="Drgas O."/>
            <person name="Orlowska M."/>
            <person name="Perlinska-Lenart U."/>
            <person name="Aleksandrzak-Piekarczyk T."/>
            <person name="Szatraj K."/>
            <person name="Zielenkiewicz U."/>
            <person name="Pilsyk S."/>
            <person name="Malc E."/>
            <person name="Mieczkowski P."/>
            <person name="Kruszewska J.S."/>
            <person name="Biernat P."/>
            <person name="Pawlowska J."/>
        </authorList>
    </citation>
    <scope>NUCLEOTIDE SEQUENCE [LARGE SCALE GENOMIC DNA]</scope>
    <source>
        <strain evidence="1 2">CBS 142.35</strain>
    </source>
</reference>
<keyword evidence="2" id="KW-1185">Reference proteome</keyword>
<dbReference type="OrthoDB" id="2271449at2759"/>